<proteinExistence type="predicted"/>
<dbReference type="Pfam" id="PF13639">
    <property type="entry name" value="zf-RING_2"/>
    <property type="match status" value="1"/>
</dbReference>
<evidence type="ECO:0000256" key="1">
    <source>
        <dbReference type="ARBA" id="ARBA00004370"/>
    </source>
</evidence>
<feature type="domain" description="RING-type" evidence="10">
    <location>
        <begin position="166"/>
        <end position="233"/>
    </location>
</feature>
<comment type="subcellular location">
    <subcellularLocation>
        <location evidence="1">Membrane</location>
    </subcellularLocation>
</comment>
<keyword evidence="12" id="KW-1185">Reference proteome</keyword>
<reference evidence="11 12" key="1">
    <citation type="journal article" date="2015" name="Genome Biol. Evol.">
        <title>Comparative Genomics of a Bacterivorous Green Alga Reveals Evolutionary Causalities and Consequences of Phago-Mixotrophic Mode of Nutrition.</title>
        <authorList>
            <person name="Burns J.A."/>
            <person name="Paasch A."/>
            <person name="Narechania A."/>
            <person name="Kim E."/>
        </authorList>
    </citation>
    <scope>NUCLEOTIDE SEQUENCE [LARGE SCALE GENOMIC DNA]</scope>
    <source>
        <strain evidence="11 12">PLY_AMNH</strain>
    </source>
</reference>
<evidence type="ECO:0000256" key="9">
    <source>
        <dbReference type="SAM" id="MobiDB-lite"/>
    </source>
</evidence>
<dbReference type="PANTHER" id="PTHR46539">
    <property type="entry name" value="E3 UBIQUITIN-PROTEIN LIGASE ATL42"/>
    <property type="match status" value="1"/>
</dbReference>
<dbReference type="EMBL" id="LGRX02011048">
    <property type="protein sequence ID" value="KAK3269333.1"/>
    <property type="molecule type" value="Genomic_DNA"/>
</dbReference>
<keyword evidence="4 8" id="KW-0863">Zinc-finger</keyword>
<name>A0AAE0G103_9CHLO</name>
<gene>
    <name evidence="11" type="ORF">CYMTET_22220</name>
</gene>
<dbReference type="InterPro" id="IPR013083">
    <property type="entry name" value="Znf_RING/FYVE/PHD"/>
</dbReference>
<dbReference type="AlphaFoldDB" id="A0AAE0G103"/>
<feature type="non-terminal residue" evidence="11">
    <location>
        <position position="1"/>
    </location>
</feature>
<keyword evidence="7" id="KW-0472">Membrane</keyword>
<evidence type="ECO:0000256" key="8">
    <source>
        <dbReference type="PROSITE-ProRule" id="PRU00175"/>
    </source>
</evidence>
<evidence type="ECO:0000256" key="5">
    <source>
        <dbReference type="ARBA" id="ARBA00022833"/>
    </source>
</evidence>
<keyword evidence="5" id="KW-0862">Zinc</keyword>
<dbReference type="PANTHER" id="PTHR46539:SF1">
    <property type="entry name" value="E3 UBIQUITIN-PROTEIN LIGASE ATL42"/>
    <property type="match status" value="1"/>
</dbReference>
<evidence type="ECO:0000256" key="6">
    <source>
        <dbReference type="ARBA" id="ARBA00022989"/>
    </source>
</evidence>
<dbReference type="SUPFAM" id="SSF57850">
    <property type="entry name" value="RING/U-box"/>
    <property type="match status" value="1"/>
</dbReference>
<keyword evidence="2" id="KW-0812">Transmembrane</keyword>
<comment type="caution">
    <text evidence="11">The sequence shown here is derived from an EMBL/GenBank/DDBJ whole genome shotgun (WGS) entry which is preliminary data.</text>
</comment>
<accession>A0AAE0G103</accession>
<evidence type="ECO:0000313" key="11">
    <source>
        <dbReference type="EMBL" id="KAK3269333.1"/>
    </source>
</evidence>
<sequence length="257" mass="28778">WVKHLQDATFRDAEDKRAQLAFAESLLNRRLCHEMTDECIVCLRAIMWALAHCAFHFGRHQPRRCHVGFRGYLPSALGSEGPDCDDVELLAFLGAITPPLAQLPFGYGVRKIPIGMFHEIFSFASCLPAGPEAVDKALRSFTGRIPKDYLEKRCSQCGAAHVHECCSICMLQFTQVEQVAMNMYTVQEKVSVNLDVIGEGEGDCILRLDCGHLFHRECADSWLHQSPKCPNCRQLISDESSASPPPVQRPDDDEMSL</sequence>
<dbReference type="PROSITE" id="PS50089">
    <property type="entry name" value="ZF_RING_2"/>
    <property type="match status" value="1"/>
</dbReference>
<feature type="region of interest" description="Disordered" evidence="9">
    <location>
        <begin position="237"/>
        <end position="257"/>
    </location>
</feature>
<organism evidence="11 12">
    <name type="scientific">Cymbomonas tetramitiformis</name>
    <dbReference type="NCBI Taxonomy" id="36881"/>
    <lineage>
        <taxon>Eukaryota</taxon>
        <taxon>Viridiplantae</taxon>
        <taxon>Chlorophyta</taxon>
        <taxon>Pyramimonadophyceae</taxon>
        <taxon>Pyramimonadales</taxon>
        <taxon>Pyramimonadaceae</taxon>
        <taxon>Cymbomonas</taxon>
    </lineage>
</organism>
<dbReference type="GO" id="GO:0016020">
    <property type="term" value="C:membrane"/>
    <property type="evidence" value="ECO:0007669"/>
    <property type="project" value="UniProtKB-SubCell"/>
</dbReference>
<dbReference type="GO" id="GO:0008270">
    <property type="term" value="F:zinc ion binding"/>
    <property type="evidence" value="ECO:0007669"/>
    <property type="project" value="UniProtKB-KW"/>
</dbReference>
<dbReference type="Gene3D" id="3.30.40.10">
    <property type="entry name" value="Zinc/RING finger domain, C3HC4 (zinc finger)"/>
    <property type="match status" value="1"/>
</dbReference>
<evidence type="ECO:0000256" key="7">
    <source>
        <dbReference type="ARBA" id="ARBA00023136"/>
    </source>
</evidence>
<evidence type="ECO:0000313" key="12">
    <source>
        <dbReference type="Proteomes" id="UP001190700"/>
    </source>
</evidence>
<dbReference type="SMART" id="SM00184">
    <property type="entry name" value="RING"/>
    <property type="match status" value="1"/>
</dbReference>
<keyword evidence="6" id="KW-1133">Transmembrane helix</keyword>
<protein>
    <recommendedName>
        <fullName evidence="10">RING-type domain-containing protein</fullName>
    </recommendedName>
</protein>
<evidence type="ECO:0000256" key="4">
    <source>
        <dbReference type="ARBA" id="ARBA00022771"/>
    </source>
</evidence>
<keyword evidence="3" id="KW-0479">Metal-binding</keyword>
<dbReference type="InterPro" id="IPR001841">
    <property type="entry name" value="Znf_RING"/>
</dbReference>
<evidence type="ECO:0000256" key="3">
    <source>
        <dbReference type="ARBA" id="ARBA00022723"/>
    </source>
</evidence>
<evidence type="ECO:0000259" key="10">
    <source>
        <dbReference type="PROSITE" id="PS50089"/>
    </source>
</evidence>
<evidence type="ECO:0000256" key="2">
    <source>
        <dbReference type="ARBA" id="ARBA00022692"/>
    </source>
</evidence>
<dbReference type="Proteomes" id="UP001190700">
    <property type="component" value="Unassembled WGS sequence"/>
</dbReference>